<name>A0A7T5VBJ9_9BACT</name>
<keyword evidence="3 6" id="KW-1133">Transmembrane helix</keyword>
<dbReference type="AlphaFoldDB" id="A0A7T5VBJ9"/>
<keyword evidence="4 6" id="KW-0472">Membrane</keyword>
<dbReference type="InterPro" id="IPR003825">
    <property type="entry name" value="Colicin-V_CvpA"/>
</dbReference>
<feature type="compositionally biased region" description="Basic and acidic residues" evidence="5">
    <location>
        <begin position="183"/>
        <end position="196"/>
    </location>
</feature>
<accession>A0A7T5VBJ9</accession>
<reference evidence="7 8" key="1">
    <citation type="submission" date="2020-05" db="EMBL/GenBank/DDBJ databases">
        <title>Complete genome of Desulfobulbus oligotrophicus.</title>
        <authorList>
            <person name="Podar M."/>
        </authorList>
    </citation>
    <scope>NUCLEOTIDE SEQUENCE [LARGE SCALE GENOMIC DNA]</scope>
    <source>
        <strain evidence="7 8">Prop6</strain>
    </source>
</reference>
<feature type="region of interest" description="Disordered" evidence="5">
    <location>
        <begin position="170"/>
        <end position="196"/>
    </location>
</feature>
<evidence type="ECO:0000256" key="6">
    <source>
        <dbReference type="SAM" id="Phobius"/>
    </source>
</evidence>
<dbReference type="Proteomes" id="UP000596092">
    <property type="component" value="Chromosome"/>
</dbReference>
<sequence>MPTINELTCLDLAVLTIFCIFMLRGLWVGLMRQLVSLCALAGSYIVAGQYIGTLLSRTDSVIGHPKVIFFCGFAILFVIAVFCFTMMGKVLHRFIQVILVGWLNRLAGMVLGGCQAALICSLAYMFLASGLSANNDLVRSSYATSFLRQGMTLLHVFIDDPRLRTDLTPKRPAITGDLLTGKPAEKNVEPAKAKHP</sequence>
<evidence type="ECO:0000256" key="5">
    <source>
        <dbReference type="SAM" id="MobiDB-lite"/>
    </source>
</evidence>
<feature type="transmembrane region" description="Helical" evidence="6">
    <location>
        <begin position="67"/>
        <end position="87"/>
    </location>
</feature>
<keyword evidence="8" id="KW-1185">Reference proteome</keyword>
<organism evidence="7 8">
    <name type="scientific">Desulfobulbus oligotrophicus</name>
    <dbReference type="NCBI Taxonomy" id="1909699"/>
    <lineage>
        <taxon>Bacteria</taxon>
        <taxon>Pseudomonadati</taxon>
        <taxon>Thermodesulfobacteriota</taxon>
        <taxon>Desulfobulbia</taxon>
        <taxon>Desulfobulbales</taxon>
        <taxon>Desulfobulbaceae</taxon>
        <taxon>Desulfobulbus</taxon>
    </lineage>
</organism>
<dbReference type="PANTHER" id="PTHR37306:SF1">
    <property type="entry name" value="COLICIN V PRODUCTION PROTEIN"/>
    <property type="match status" value="1"/>
</dbReference>
<evidence type="ECO:0000256" key="2">
    <source>
        <dbReference type="ARBA" id="ARBA00022692"/>
    </source>
</evidence>
<dbReference type="RefSeq" id="WP_199263633.1">
    <property type="nucleotide sequence ID" value="NZ_CP054140.1"/>
</dbReference>
<evidence type="ECO:0000313" key="8">
    <source>
        <dbReference type="Proteomes" id="UP000596092"/>
    </source>
</evidence>
<feature type="transmembrane region" description="Helical" evidence="6">
    <location>
        <begin position="34"/>
        <end position="55"/>
    </location>
</feature>
<evidence type="ECO:0000256" key="4">
    <source>
        <dbReference type="ARBA" id="ARBA00023136"/>
    </source>
</evidence>
<gene>
    <name evidence="7" type="ORF">HP555_02445</name>
</gene>
<evidence type="ECO:0000313" key="7">
    <source>
        <dbReference type="EMBL" id="QQG64801.1"/>
    </source>
</evidence>
<dbReference type="KEGG" id="dog:HP555_02445"/>
<dbReference type="GO" id="GO:0009403">
    <property type="term" value="P:toxin biosynthetic process"/>
    <property type="evidence" value="ECO:0007669"/>
    <property type="project" value="InterPro"/>
</dbReference>
<feature type="transmembrane region" description="Helical" evidence="6">
    <location>
        <begin position="107"/>
        <end position="127"/>
    </location>
</feature>
<keyword evidence="2 6" id="KW-0812">Transmembrane</keyword>
<comment type="subcellular location">
    <subcellularLocation>
        <location evidence="1">Membrane</location>
        <topology evidence="1">Multi-pass membrane protein</topology>
    </subcellularLocation>
</comment>
<evidence type="ECO:0000256" key="3">
    <source>
        <dbReference type="ARBA" id="ARBA00022989"/>
    </source>
</evidence>
<dbReference type="GO" id="GO:0016020">
    <property type="term" value="C:membrane"/>
    <property type="evidence" value="ECO:0007669"/>
    <property type="project" value="UniProtKB-SubCell"/>
</dbReference>
<proteinExistence type="predicted"/>
<dbReference type="EMBL" id="CP054140">
    <property type="protein sequence ID" value="QQG64801.1"/>
    <property type="molecule type" value="Genomic_DNA"/>
</dbReference>
<dbReference type="PANTHER" id="PTHR37306">
    <property type="entry name" value="COLICIN V PRODUCTION PROTEIN"/>
    <property type="match status" value="1"/>
</dbReference>
<dbReference type="Pfam" id="PF02674">
    <property type="entry name" value="Colicin_V"/>
    <property type="match status" value="1"/>
</dbReference>
<evidence type="ECO:0000256" key="1">
    <source>
        <dbReference type="ARBA" id="ARBA00004141"/>
    </source>
</evidence>
<protein>
    <submittedName>
        <fullName evidence="7">CvpA family protein</fullName>
    </submittedName>
</protein>
<feature type="transmembrane region" description="Helical" evidence="6">
    <location>
        <begin position="7"/>
        <end position="28"/>
    </location>
</feature>